<evidence type="ECO:0000313" key="3">
    <source>
        <dbReference type="Proteomes" id="UP001497472"/>
    </source>
</evidence>
<feature type="compositionally biased region" description="Low complexity" evidence="1">
    <location>
        <begin position="22"/>
        <end position="36"/>
    </location>
</feature>
<name>A0AAV1JMD2_9NEOP</name>
<protein>
    <submittedName>
        <fullName evidence="2">Uncharacterized protein</fullName>
    </submittedName>
</protein>
<feature type="compositionally biased region" description="Polar residues" evidence="1">
    <location>
        <begin position="1"/>
        <end position="13"/>
    </location>
</feature>
<keyword evidence="3" id="KW-1185">Reference proteome</keyword>
<feature type="region of interest" description="Disordered" evidence="1">
    <location>
        <begin position="1"/>
        <end position="44"/>
    </location>
</feature>
<sequence length="127" mass="14179">MSTTMRPTLQTVPESLPADHVTSSAAPATTTAAAPTQPRHPRPIFKAKSNKPFITEEGEHPSTALNKRYPDHIDIILSRQANGWFVQNPRSRETLTIYKLKSAYVTPAGRLVMFMCILCKFTLKLTQ</sequence>
<dbReference type="EMBL" id="CAVLEF010000011">
    <property type="protein sequence ID" value="CAK1549381.1"/>
    <property type="molecule type" value="Genomic_DNA"/>
</dbReference>
<accession>A0AAV1JMD2</accession>
<gene>
    <name evidence="2" type="ORF">LNINA_LOCUS8682</name>
</gene>
<evidence type="ECO:0000313" key="2">
    <source>
        <dbReference type="EMBL" id="CAK1549381.1"/>
    </source>
</evidence>
<dbReference type="Proteomes" id="UP001497472">
    <property type="component" value="Unassembled WGS sequence"/>
</dbReference>
<evidence type="ECO:0000256" key="1">
    <source>
        <dbReference type="SAM" id="MobiDB-lite"/>
    </source>
</evidence>
<reference evidence="2 3" key="1">
    <citation type="submission" date="2023-11" db="EMBL/GenBank/DDBJ databases">
        <authorList>
            <person name="Okamura Y."/>
        </authorList>
    </citation>
    <scope>NUCLEOTIDE SEQUENCE [LARGE SCALE GENOMIC DNA]</scope>
</reference>
<organism evidence="2 3">
    <name type="scientific">Leptosia nina</name>
    <dbReference type="NCBI Taxonomy" id="320188"/>
    <lineage>
        <taxon>Eukaryota</taxon>
        <taxon>Metazoa</taxon>
        <taxon>Ecdysozoa</taxon>
        <taxon>Arthropoda</taxon>
        <taxon>Hexapoda</taxon>
        <taxon>Insecta</taxon>
        <taxon>Pterygota</taxon>
        <taxon>Neoptera</taxon>
        <taxon>Endopterygota</taxon>
        <taxon>Lepidoptera</taxon>
        <taxon>Glossata</taxon>
        <taxon>Ditrysia</taxon>
        <taxon>Papilionoidea</taxon>
        <taxon>Pieridae</taxon>
        <taxon>Pierinae</taxon>
        <taxon>Leptosia</taxon>
    </lineage>
</organism>
<proteinExistence type="predicted"/>
<comment type="caution">
    <text evidence="2">The sequence shown here is derived from an EMBL/GenBank/DDBJ whole genome shotgun (WGS) entry which is preliminary data.</text>
</comment>
<dbReference type="AlphaFoldDB" id="A0AAV1JMD2"/>